<evidence type="ECO:0000313" key="2">
    <source>
        <dbReference type="EMBL" id="CAD8959278.1"/>
    </source>
</evidence>
<keyword evidence="1" id="KW-0812">Transmembrane</keyword>
<proteinExistence type="predicted"/>
<reference evidence="2" key="1">
    <citation type="submission" date="2021-01" db="EMBL/GenBank/DDBJ databases">
        <authorList>
            <person name="Corre E."/>
            <person name="Pelletier E."/>
            <person name="Niang G."/>
            <person name="Scheremetjew M."/>
            <person name="Finn R."/>
            <person name="Kale V."/>
            <person name="Holt S."/>
            <person name="Cochrane G."/>
            <person name="Meng A."/>
            <person name="Brown T."/>
            <person name="Cohen L."/>
        </authorList>
    </citation>
    <scope>NUCLEOTIDE SEQUENCE</scope>
    <source>
        <strain evidence="2">CCMP644</strain>
    </source>
</reference>
<keyword evidence="1" id="KW-1133">Transmembrane helix</keyword>
<feature type="transmembrane region" description="Helical" evidence="1">
    <location>
        <begin position="21"/>
        <end position="44"/>
    </location>
</feature>
<organism evidence="2">
    <name type="scientific">Hemiselmis andersenii</name>
    <name type="common">Cryptophyte alga</name>
    <dbReference type="NCBI Taxonomy" id="464988"/>
    <lineage>
        <taxon>Eukaryota</taxon>
        <taxon>Cryptophyceae</taxon>
        <taxon>Cryptomonadales</taxon>
        <taxon>Hemiselmidaceae</taxon>
        <taxon>Hemiselmis</taxon>
    </lineage>
</organism>
<accession>A0A6U2DNE9</accession>
<gene>
    <name evidence="2" type="ORF">HAND00432_LOCUS13799</name>
</gene>
<keyword evidence="1" id="KW-0472">Membrane</keyword>
<protein>
    <submittedName>
        <fullName evidence="2">Uncharacterized protein</fullName>
    </submittedName>
</protein>
<dbReference type="AlphaFoldDB" id="A0A6U2DNE9"/>
<dbReference type="EMBL" id="HBFX01022609">
    <property type="protein sequence ID" value="CAD8959278.1"/>
    <property type="molecule type" value="Transcribed_RNA"/>
</dbReference>
<sequence length="247" mass="25554">MGTGKGRGRRGGGRVFGVERAVLVGLALLMGLVGGAEGGCYTAYSQPQQGLCTDKYEVKVCAANQEAADLHVLETHGVIVKANCKKALTILCGGVGGGEPSDDWADVCCRVANQCETDADCGDHRDPTTVPMCCDYCMETYSESCESNEPVNAGFMSVGTLYHAFYGSDVWKMCHNLVSSSAATACVEMGQNNTRLPGRPCLGAPLDDGSGADETAAESSISAGRVTSSVAVSFLVASAALVLSAAW</sequence>
<name>A0A6U2DNE9_HEMAN</name>
<evidence type="ECO:0000256" key="1">
    <source>
        <dbReference type="SAM" id="Phobius"/>
    </source>
</evidence>